<dbReference type="EMBL" id="JAOB01000093">
    <property type="protein sequence ID" value="EUA07113.1"/>
    <property type="molecule type" value="Genomic_DNA"/>
</dbReference>
<feature type="region of interest" description="Disordered" evidence="1">
    <location>
        <begin position="1"/>
        <end position="28"/>
    </location>
</feature>
<proteinExistence type="predicted"/>
<sequence>MRGRHADGQRGRNGDRTGSQRAADGSPVHCEPLCPCKWSDRLSLRAFAYTLADFAHLTSTLTSATPSGPRGGLLPASSPGVMARLLRAPLRCAWSSG</sequence>
<comment type="caution">
    <text evidence="2">The sequence shown here is derived from an EMBL/GenBank/DDBJ whole genome shotgun (WGS) entry which is preliminary data.</text>
</comment>
<organism evidence="2">
    <name type="scientific">Mycobacterium xenopi 4042</name>
    <dbReference type="NCBI Taxonomy" id="1299334"/>
    <lineage>
        <taxon>Bacteria</taxon>
        <taxon>Bacillati</taxon>
        <taxon>Actinomycetota</taxon>
        <taxon>Actinomycetes</taxon>
        <taxon>Mycobacteriales</taxon>
        <taxon>Mycobacteriaceae</taxon>
        <taxon>Mycobacterium</taxon>
    </lineage>
</organism>
<dbReference type="PATRIC" id="fig|1299334.3.peg.10383"/>
<feature type="compositionally biased region" description="Basic and acidic residues" evidence="1">
    <location>
        <begin position="1"/>
        <end position="15"/>
    </location>
</feature>
<protein>
    <submittedName>
        <fullName evidence="2">Uncharacterized protein</fullName>
    </submittedName>
</protein>
<name>X7YKQ6_MYCXE</name>
<reference evidence="2" key="1">
    <citation type="submission" date="2014-01" db="EMBL/GenBank/DDBJ databases">
        <authorList>
            <person name="Brown-Elliot B."/>
            <person name="Wallace R."/>
            <person name="Lenaerts A."/>
            <person name="Ordway D."/>
            <person name="DeGroote M.A."/>
            <person name="Parker T."/>
            <person name="Sizemore C."/>
            <person name="Tallon L.J."/>
            <person name="Sadzewicz L.K."/>
            <person name="Sengamalay N."/>
            <person name="Fraser C.M."/>
            <person name="Hine E."/>
            <person name="Shefchek K.A."/>
            <person name="Das S.P."/>
            <person name="Tettelin H."/>
        </authorList>
    </citation>
    <scope>NUCLEOTIDE SEQUENCE [LARGE SCALE GENOMIC DNA]</scope>
    <source>
        <strain evidence="2">4042</strain>
    </source>
</reference>
<evidence type="ECO:0000256" key="1">
    <source>
        <dbReference type="SAM" id="MobiDB-lite"/>
    </source>
</evidence>
<evidence type="ECO:0000313" key="2">
    <source>
        <dbReference type="EMBL" id="EUA07113.1"/>
    </source>
</evidence>
<gene>
    <name evidence="2" type="ORF">I553_0807</name>
</gene>
<dbReference type="AlphaFoldDB" id="X7YKQ6"/>
<accession>X7YKQ6</accession>